<reference evidence="1 2" key="1">
    <citation type="journal article" date="2022" name="Front. Cell. Infect. Microbiol.">
        <title>The Genomes of Two Strains of Taenia crassiceps the Animal Model for the Study of Human Cysticercosis.</title>
        <authorList>
            <person name="Bobes R.J."/>
            <person name="Estrada K."/>
            <person name="Rios-Valencia D.G."/>
            <person name="Calderon-Gallegos A."/>
            <person name="de la Torre P."/>
            <person name="Carrero J.C."/>
            <person name="Sanchez-Flores A."/>
            <person name="Laclette J.P."/>
        </authorList>
    </citation>
    <scope>NUCLEOTIDE SEQUENCE [LARGE SCALE GENOMIC DNA]</scope>
    <source>
        <strain evidence="1">WFUcys</strain>
    </source>
</reference>
<evidence type="ECO:0000313" key="1">
    <source>
        <dbReference type="EMBL" id="KAL5107820.1"/>
    </source>
</evidence>
<dbReference type="EMBL" id="JAKROA010000004">
    <property type="protein sequence ID" value="KAL5107820.1"/>
    <property type="molecule type" value="Genomic_DNA"/>
</dbReference>
<accession>A0ABR4QE20</accession>
<gene>
    <name evidence="1" type="ORF">TcWFU_006038</name>
</gene>
<evidence type="ECO:0000313" key="2">
    <source>
        <dbReference type="Proteomes" id="UP001651158"/>
    </source>
</evidence>
<dbReference type="Proteomes" id="UP001651158">
    <property type="component" value="Unassembled WGS sequence"/>
</dbReference>
<organism evidence="1 2">
    <name type="scientific">Taenia crassiceps</name>
    <dbReference type="NCBI Taxonomy" id="6207"/>
    <lineage>
        <taxon>Eukaryota</taxon>
        <taxon>Metazoa</taxon>
        <taxon>Spiralia</taxon>
        <taxon>Lophotrochozoa</taxon>
        <taxon>Platyhelminthes</taxon>
        <taxon>Cestoda</taxon>
        <taxon>Eucestoda</taxon>
        <taxon>Cyclophyllidea</taxon>
        <taxon>Taeniidae</taxon>
        <taxon>Taenia</taxon>
    </lineage>
</organism>
<proteinExistence type="predicted"/>
<protein>
    <recommendedName>
        <fullName evidence="3">PH domain-containing protein</fullName>
    </recommendedName>
</protein>
<evidence type="ECO:0008006" key="3">
    <source>
        <dbReference type="Google" id="ProtNLM"/>
    </source>
</evidence>
<sequence>MLLFKVAKDLIMDEYQKKKNSELEENDEWLRAFEMVVKFDNAKDIRAAQLKHEEMKLESKYLKKGQAKHFKRRGLCGGDGNEAYRGEVTISNGGECAACAR</sequence>
<keyword evidence="2" id="KW-1185">Reference proteome</keyword>
<comment type="caution">
    <text evidence="1">The sequence shown here is derived from an EMBL/GenBank/DDBJ whole genome shotgun (WGS) entry which is preliminary data.</text>
</comment>
<name>A0ABR4QE20_9CEST</name>